<dbReference type="Pfam" id="PF13391">
    <property type="entry name" value="HNH_2"/>
    <property type="match status" value="1"/>
</dbReference>
<accession>A0A0H3ZHP5</accession>
<feature type="domain" description="HNH nuclease" evidence="1">
    <location>
        <begin position="369"/>
        <end position="417"/>
    </location>
</feature>
<evidence type="ECO:0000313" key="2">
    <source>
        <dbReference type="EMBL" id="AKN35428.1"/>
    </source>
</evidence>
<dbReference type="RefSeq" id="WP_095441357.1">
    <property type="nucleotide sequence ID" value="NZ_CP162154.1"/>
</dbReference>
<proteinExistence type="predicted"/>
<evidence type="ECO:0000259" key="1">
    <source>
        <dbReference type="Pfam" id="PF13391"/>
    </source>
</evidence>
<protein>
    <recommendedName>
        <fullName evidence="1">HNH nuclease domain-containing protein</fullName>
    </recommendedName>
</protein>
<name>A0A0H3ZHP5_ENTCL</name>
<reference evidence="2" key="1">
    <citation type="journal article" date="2017" name="Antimicrob. Agents Chemother.">
        <title>Enterobacter cloacae Complex Isolates Harboring blaNMC-A or blaIMI-Type Class A Carbapenemase Genes on Novel Chromosomal Integrative Elements and Plasmids.</title>
        <authorList>
            <person name="Boyd D.A."/>
            <person name="Mataseje L.F."/>
            <person name="Davidson R."/>
            <person name="Delport J.A."/>
            <person name="Fuller J."/>
            <person name="Hoang L."/>
            <person name="Lefebvre B."/>
            <person name="Levett P.N."/>
            <person name="Roscoe D.L."/>
            <person name="Willey B.M."/>
            <person name="Mulvey M.R."/>
        </authorList>
    </citation>
    <scope>NUCLEOTIDE SEQUENCE</scope>
    <source>
        <strain evidence="2">N11-1168</strain>
    </source>
</reference>
<organism evidence="2">
    <name type="scientific">Enterobacter cloacae</name>
    <dbReference type="NCBI Taxonomy" id="550"/>
    <lineage>
        <taxon>Bacteria</taxon>
        <taxon>Pseudomonadati</taxon>
        <taxon>Pseudomonadota</taxon>
        <taxon>Gammaproteobacteria</taxon>
        <taxon>Enterobacterales</taxon>
        <taxon>Enterobacteriaceae</taxon>
        <taxon>Enterobacter</taxon>
        <taxon>Enterobacter cloacae complex</taxon>
    </lineage>
</organism>
<dbReference type="EMBL" id="KR057494">
    <property type="protein sequence ID" value="AKN35428.1"/>
    <property type="molecule type" value="Genomic_DNA"/>
</dbReference>
<sequence>MAKKRKAKNYITPEKIAARKQEEQRHKQADEVMANLKIGKSQYLGVSIWKNITIQLARGKNVAEITYDMERDTLVGQCRTIEVKRLRAKEHQQQSRASAEKIVASRVPPLATPATVDNRQKPGKLRAKTLHLLKKKPASSKVDAWTIARDVSRSSAPQKKLTFGAVLHQNPVAKPEVISFSGNEKRLEGADTPAATIKRYDLPLPKPREATMRRKLTGIEKAMKMVPVASRHEFAMFVHKHHESGYTAEQLLAQYLAAAITAPGANDSVVVVPEIINETAAVELTAPLPVSHDPFKEARLPNLRQTLDISIETPKGMDELGEQDITTVNPLRDGRELKGGSSERLVRQRDAAIQTEFKAELCYNFGYRCAVSGKHLGGVLDAAHIESAAKGDYSASNGILLSPTLHRLFDANKMGINPETMTVHFKPGIEFEEYEGRVITPMHYRLNKDKLAARWGEYLRDAN</sequence>
<dbReference type="AlphaFoldDB" id="A0A0H3ZHP5"/>
<dbReference type="InterPro" id="IPR003615">
    <property type="entry name" value="HNH_nuc"/>
</dbReference>